<evidence type="ECO:0000313" key="4">
    <source>
        <dbReference type="Proteomes" id="UP001292094"/>
    </source>
</evidence>
<dbReference type="Gene3D" id="1.10.10.10">
    <property type="entry name" value="Winged helix-like DNA-binding domain superfamily/Winged helix DNA-binding domain"/>
    <property type="match status" value="1"/>
</dbReference>
<evidence type="ECO:0008006" key="5">
    <source>
        <dbReference type="Google" id="ProtNLM"/>
    </source>
</evidence>
<dbReference type="InterPro" id="IPR036388">
    <property type="entry name" value="WH-like_DNA-bd_sf"/>
</dbReference>
<dbReference type="Proteomes" id="UP001292094">
    <property type="component" value="Unassembled WGS sequence"/>
</dbReference>
<keyword evidence="4" id="KW-1185">Reference proteome</keyword>
<dbReference type="EMBL" id="JAWZYT010001827">
    <property type="protein sequence ID" value="KAK4308900.1"/>
    <property type="molecule type" value="Genomic_DNA"/>
</dbReference>
<proteinExistence type="predicted"/>
<evidence type="ECO:0000313" key="3">
    <source>
        <dbReference type="EMBL" id="KAK4308900.1"/>
    </source>
</evidence>
<reference evidence="2" key="1">
    <citation type="submission" date="2023-11" db="EMBL/GenBank/DDBJ databases">
        <title>Genome assemblies of two species of porcelain crab, Petrolisthes cinctipes and Petrolisthes manimaculis (Anomura: Porcellanidae).</title>
        <authorList>
            <person name="Angst P."/>
        </authorList>
    </citation>
    <scope>NUCLEOTIDE SEQUENCE</scope>
    <source>
        <strain evidence="2">PB745_02</strain>
        <tissue evidence="2">Gill</tissue>
    </source>
</reference>
<dbReference type="InterPro" id="IPR009057">
    <property type="entry name" value="Homeodomain-like_sf"/>
</dbReference>
<evidence type="ECO:0000256" key="1">
    <source>
        <dbReference type="ARBA" id="ARBA00004123"/>
    </source>
</evidence>
<comment type="caution">
    <text evidence="2">The sequence shown here is derived from an EMBL/GenBank/DDBJ whole genome shotgun (WGS) entry which is preliminary data.</text>
</comment>
<name>A0AAE1PAJ4_9EUCA</name>
<dbReference type="AlphaFoldDB" id="A0AAE1PAJ4"/>
<organism evidence="2 4">
    <name type="scientific">Petrolisthes manimaculis</name>
    <dbReference type="NCBI Taxonomy" id="1843537"/>
    <lineage>
        <taxon>Eukaryota</taxon>
        <taxon>Metazoa</taxon>
        <taxon>Ecdysozoa</taxon>
        <taxon>Arthropoda</taxon>
        <taxon>Crustacea</taxon>
        <taxon>Multicrustacea</taxon>
        <taxon>Malacostraca</taxon>
        <taxon>Eumalacostraca</taxon>
        <taxon>Eucarida</taxon>
        <taxon>Decapoda</taxon>
        <taxon>Pleocyemata</taxon>
        <taxon>Anomura</taxon>
        <taxon>Galatheoidea</taxon>
        <taxon>Porcellanidae</taxon>
        <taxon>Petrolisthes</taxon>
    </lineage>
</organism>
<dbReference type="Pfam" id="PF13551">
    <property type="entry name" value="HTH_29"/>
    <property type="match status" value="1"/>
</dbReference>
<dbReference type="EMBL" id="JAWZYT010002550">
    <property type="protein sequence ID" value="KAK4303652.1"/>
    <property type="molecule type" value="Genomic_DNA"/>
</dbReference>
<accession>A0AAE1PAJ4</accession>
<dbReference type="GO" id="GO:0005634">
    <property type="term" value="C:nucleus"/>
    <property type="evidence" value="ECO:0007669"/>
    <property type="project" value="UniProtKB-SubCell"/>
</dbReference>
<evidence type="ECO:0000313" key="2">
    <source>
        <dbReference type="EMBL" id="KAK4303652.1"/>
    </source>
</evidence>
<comment type="subcellular location">
    <subcellularLocation>
        <location evidence="1">Nucleus</location>
    </subcellularLocation>
</comment>
<gene>
    <name evidence="3" type="ORF">Pmani_019425</name>
    <name evidence="2" type="ORF">Pmani_024343</name>
</gene>
<dbReference type="SUPFAM" id="SSF46689">
    <property type="entry name" value="Homeodomain-like"/>
    <property type="match status" value="1"/>
</dbReference>
<sequence length="158" mass="17404">MFRGHVNRVALRGRIVGMHESGKTAAEISRELGVTKDTVYLWIRRWQEEGNLTDRRRQGRPRETTNDQDEEIREAAEANPFTNAVAITEDLNLPVSGRTTAAVPVSLPRELSATALVKGFASAASLISSSWSFVVSLGLPCLLLSVKLPSSCHLLIHR</sequence>
<protein>
    <recommendedName>
        <fullName evidence="5">Transposase</fullName>
    </recommendedName>
</protein>